<dbReference type="Proteomes" id="UP000514720">
    <property type="component" value="Chromosome"/>
</dbReference>
<dbReference type="InterPro" id="IPR039661">
    <property type="entry name" value="ELP3"/>
</dbReference>
<dbReference type="InterPro" id="IPR006638">
    <property type="entry name" value="Elp3/MiaA/NifB-like_rSAM"/>
</dbReference>
<dbReference type="SFLD" id="SFLDS00029">
    <property type="entry name" value="Radical_SAM"/>
    <property type="match status" value="1"/>
</dbReference>
<keyword evidence="2" id="KW-0004">4Fe-4S</keyword>
<evidence type="ECO:0000256" key="3">
    <source>
        <dbReference type="ARBA" id="ARBA00022691"/>
    </source>
</evidence>
<evidence type="ECO:0000256" key="1">
    <source>
        <dbReference type="ARBA" id="ARBA00001966"/>
    </source>
</evidence>
<dbReference type="SMART" id="SM00729">
    <property type="entry name" value="Elp3"/>
    <property type="match status" value="1"/>
</dbReference>
<keyword evidence="3" id="KW-0949">S-adenosyl-L-methionine</keyword>
<accession>A0A7L7KPG4</accession>
<dbReference type="InterPro" id="IPR058240">
    <property type="entry name" value="rSAM_sf"/>
</dbReference>
<dbReference type="InterPro" id="IPR005911">
    <property type="entry name" value="YhcC-like"/>
</dbReference>
<dbReference type="SUPFAM" id="SSF102114">
    <property type="entry name" value="Radical SAM enzymes"/>
    <property type="match status" value="1"/>
</dbReference>
<name>A0A7L7KPG4_9MOLU</name>
<dbReference type="GO" id="GO:0051539">
    <property type="term" value="F:4 iron, 4 sulfur cluster binding"/>
    <property type="evidence" value="ECO:0007669"/>
    <property type="project" value="UniProtKB-KW"/>
</dbReference>
<organism evidence="8 9">
    <name type="scientific">Candidatus Xianfuyuplasma coldseepsis</name>
    <dbReference type="NCBI Taxonomy" id="2782163"/>
    <lineage>
        <taxon>Bacteria</taxon>
        <taxon>Bacillati</taxon>
        <taxon>Mycoplasmatota</taxon>
        <taxon>Mollicutes</taxon>
        <taxon>Candidatus Izemoplasmatales</taxon>
        <taxon>Candidatus Izemoplasmataceae</taxon>
        <taxon>Candidatus Xianfuyuplasma</taxon>
    </lineage>
</organism>
<comment type="cofactor">
    <cofactor evidence="1">
        <name>[4Fe-4S] cluster</name>
        <dbReference type="ChEBI" id="CHEBI:49883"/>
    </cofactor>
</comment>
<sequence>MNYRTAEKPYNTLNAYYRHTYGKKVFKVSLNGDFTCPNKDGTSGVGGCTFCSQSGSGDFAGDKKLPLAQQFQTIKAMMHQKWDDAYYIAYFQANTNTYADVTRLKTLYDEALSLDSNIVGLSIATRCDALDDTIYDLLETYHNQTDLIVELGLQSIHDKTAEYINRGHDLDCFTKAVTELRKRGIAVVVHIINGFKTETKEDMLQTIDYINTLDVQGIKIHLLHIMKHTAMGREYQRNPFPILSREAYVDIVCDQIERLHPDIIIHRLTGDSPKDVLLAPLWSLKKFVVMNEIDKELRHRGTYQGIYYKDPN</sequence>
<dbReference type="InterPro" id="IPR007197">
    <property type="entry name" value="rSAM"/>
</dbReference>
<protein>
    <submittedName>
        <fullName evidence="8">TIGR01212 family radical SAM protein</fullName>
    </submittedName>
</protein>
<keyword evidence="5" id="KW-0408">Iron</keyword>
<evidence type="ECO:0000256" key="6">
    <source>
        <dbReference type="ARBA" id="ARBA00023014"/>
    </source>
</evidence>
<dbReference type="NCBIfam" id="TIGR01212">
    <property type="entry name" value="TIGR01212 family radical SAM protein"/>
    <property type="match status" value="1"/>
</dbReference>
<feature type="domain" description="Radical SAM core" evidence="7">
    <location>
        <begin position="19"/>
        <end position="262"/>
    </location>
</feature>
<evidence type="ECO:0000256" key="5">
    <source>
        <dbReference type="ARBA" id="ARBA00023004"/>
    </source>
</evidence>
<dbReference type="PROSITE" id="PS51918">
    <property type="entry name" value="RADICAL_SAM"/>
    <property type="match status" value="1"/>
</dbReference>
<evidence type="ECO:0000313" key="9">
    <source>
        <dbReference type="Proteomes" id="UP000514720"/>
    </source>
</evidence>
<keyword evidence="9" id="KW-1185">Reference proteome</keyword>
<dbReference type="SFLD" id="SFLDG01091">
    <property type="entry name" value="uncharacterized_CHP01210-like"/>
    <property type="match status" value="1"/>
</dbReference>
<dbReference type="SFLD" id="SFLDG01086">
    <property type="entry name" value="elongater_protein-like"/>
    <property type="match status" value="1"/>
</dbReference>
<dbReference type="GO" id="GO:0003824">
    <property type="term" value="F:catalytic activity"/>
    <property type="evidence" value="ECO:0007669"/>
    <property type="project" value="InterPro"/>
</dbReference>
<evidence type="ECO:0000256" key="4">
    <source>
        <dbReference type="ARBA" id="ARBA00022723"/>
    </source>
</evidence>
<dbReference type="KEGG" id="xcl:G4Z02_00705"/>
<reference evidence="8 9" key="1">
    <citation type="submission" date="2020-02" db="EMBL/GenBank/DDBJ databases">
        <authorList>
            <person name="Zheng R.K."/>
            <person name="Sun C.M."/>
        </authorList>
    </citation>
    <scope>NUCLEOTIDE SEQUENCE [LARGE SCALE GENOMIC DNA]</scope>
    <source>
        <strain evidence="9">zrk13</strain>
    </source>
</reference>
<gene>
    <name evidence="8" type="ORF">G4Z02_00705</name>
</gene>
<dbReference type="EMBL" id="CP048914">
    <property type="protein sequence ID" value="QMS84319.1"/>
    <property type="molecule type" value="Genomic_DNA"/>
</dbReference>
<dbReference type="Gene3D" id="3.80.30.20">
    <property type="entry name" value="tm_1862 like domain"/>
    <property type="match status" value="1"/>
</dbReference>
<dbReference type="GO" id="GO:0046872">
    <property type="term" value="F:metal ion binding"/>
    <property type="evidence" value="ECO:0007669"/>
    <property type="project" value="UniProtKB-KW"/>
</dbReference>
<dbReference type="AlphaFoldDB" id="A0A7L7KPG4"/>
<evidence type="ECO:0000259" key="7">
    <source>
        <dbReference type="PROSITE" id="PS51918"/>
    </source>
</evidence>
<keyword evidence="4" id="KW-0479">Metal-binding</keyword>
<dbReference type="PANTHER" id="PTHR11135:SF1">
    <property type="entry name" value="PROTEIN YHCC"/>
    <property type="match status" value="1"/>
</dbReference>
<dbReference type="PANTHER" id="PTHR11135">
    <property type="entry name" value="HISTONE ACETYLTRANSFERASE-RELATED"/>
    <property type="match status" value="1"/>
</dbReference>
<evidence type="ECO:0000313" key="8">
    <source>
        <dbReference type="EMBL" id="QMS84319.1"/>
    </source>
</evidence>
<dbReference type="InterPro" id="IPR032432">
    <property type="entry name" value="Radical_SAM_C"/>
</dbReference>
<dbReference type="InterPro" id="IPR023404">
    <property type="entry name" value="rSAM_horseshoe"/>
</dbReference>
<dbReference type="Pfam" id="PF16199">
    <property type="entry name" value="Radical_SAM_C"/>
    <property type="match status" value="1"/>
</dbReference>
<evidence type="ECO:0000256" key="2">
    <source>
        <dbReference type="ARBA" id="ARBA00022485"/>
    </source>
</evidence>
<proteinExistence type="predicted"/>
<dbReference type="Pfam" id="PF04055">
    <property type="entry name" value="Radical_SAM"/>
    <property type="match status" value="1"/>
</dbReference>
<dbReference type="RefSeq" id="WP_258877930.1">
    <property type="nucleotide sequence ID" value="NZ_CP048914.1"/>
</dbReference>
<keyword evidence="6" id="KW-0411">Iron-sulfur</keyword>